<evidence type="ECO:0000259" key="8">
    <source>
        <dbReference type="Pfam" id="PF02770"/>
    </source>
</evidence>
<dbReference type="Pfam" id="PF18158">
    <property type="entry name" value="AidB_N"/>
    <property type="match status" value="1"/>
</dbReference>
<dbReference type="InterPro" id="IPR009100">
    <property type="entry name" value="AcylCoA_DH/oxidase_NM_dom_sf"/>
</dbReference>
<evidence type="ECO:0000313" key="10">
    <source>
        <dbReference type="EMBL" id="XBX82964.1"/>
    </source>
</evidence>
<dbReference type="SUPFAM" id="SSF47203">
    <property type="entry name" value="Acyl-CoA dehydrogenase C-terminal domain-like"/>
    <property type="match status" value="1"/>
</dbReference>
<dbReference type="Pfam" id="PF02770">
    <property type="entry name" value="Acyl-CoA_dh_M"/>
    <property type="match status" value="1"/>
</dbReference>
<evidence type="ECO:0000256" key="6">
    <source>
        <dbReference type="SAM" id="MobiDB-lite"/>
    </source>
</evidence>
<dbReference type="Gene3D" id="2.40.110.20">
    <property type="match status" value="1"/>
</dbReference>
<evidence type="ECO:0000259" key="9">
    <source>
        <dbReference type="Pfam" id="PF18158"/>
    </source>
</evidence>
<keyword evidence="3 5" id="KW-0285">Flavoprotein</keyword>
<accession>A0AAU7WB75</accession>
<dbReference type="EMBL" id="CP158374">
    <property type="protein sequence ID" value="XBX82964.1"/>
    <property type="molecule type" value="Genomic_DNA"/>
</dbReference>
<dbReference type="InterPro" id="IPR006089">
    <property type="entry name" value="Acyl-CoA_DH_CS"/>
</dbReference>
<evidence type="ECO:0000256" key="5">
    <source>
        <dbReference type="RuleBase" id="RU362125"/>
    </source>
</evidence>
<dbReference type="PROSITE" id="PS00072">
    <property type="entry name" value="ACYL_COA_DH_1"/>
    <property type="match status" value="1"/>
</dbReference>
<evidence type="ECO:0000256" key="1">
    <source>
        <dbReference type="ARBA" id="ARBA00001974"/>
    </source>
</evidence>
<dbReference type="InterPro" id="IPR041504">
    <property type="entry name" value="AidB_N"/>
</dbReference>
<proteinExistence type="inferred from homology"/>
<dbReference type="GO" id="GO:0003995">
    <property type="term" value="F:acyl-CoA dehydrogenase activity"/>
    <property type="evidence" value="ECO:0007669"/>
    <property type="project" value="InterPro"/>
</dbReference>
<evidence type="ECO:0000256" key="4">
    <source>
        <dbReference type="ARBA" id="ARBA00022827"/>
    </source>
</evidence>
<dbReference type="RefSeq" id="WP_350348980.1">
    <property type="nucleotide sequence ID" value="NZ_CP158374.1"/>
</dbReference>
<comment type="similarity">
    <text evidence="2 5">Belongs to the acyl-CoA dehydrogenase family.</text>
</comment>
<name>A0AAU7WB75_9MICO</name>
<evidence type="ECO:0000256" key="3">
    <source>
        <dbReference type="ARBA" id="ARBA00022630"/>
    </source>
</evidence>
<feature type="region of interest" description="Disordered" evidence="6">
    <location>
        <begin position="581"/>
        <end position="613"/>
    </location>
</feature>
<protein>
    <submittedName>
        <fullName evidence="10">Acyl-CoA dehydrogenase family protein</fullName>
    </submittedName>
</protein>
<comment type="cofactor">
    <cofactor evidence="1 5">
        <name>FAD</name>
        <dbReference type="ChEBI" id="CHEBI:57692"/>
    </cofactor>
</comment>
<dbReference type="PANTHER" id="PTHR42707:SF3">
    <property type="entry name" value="ACYL-COA DEHYDROGENASE AIDB-RELATED"/>
    <property type="match status" value="1"/>
</dbReference>
<dbReference type="InterPro" id="IPR009075">
    <property type="entry name" value="AcylCo_DH/oxidase_C"/>
</dbReference>
<feature type="domain" description="Acyl-CoA oxidase/dehydrogenase middle" evidence="8">
    <location>
        <begin position="181"/>
        <end position="280"/>
    </location>
</feature>
<keyword evidence="5" id="KW-0560">Oxidoreductase</keyword>
<dbReference type="SUPFAM" id="SSF56645">
    <property type="entry name" value="Acyl-CoA dehydrogenase NM domain-like"/>
    <property type="match status" value="1"/>
</dbReference>
<feature type="compositionally biased region" description="Basic and acidic residues" evidence="6">
    <location>
        <begin position="585"/>
        <end position="599"/>
    </location>
</feature>
<evidence type="ECO:0000259" key="7">
    <source>
        <dbReference type="Pfam" id="PF00441"/>
    </source>
</evidence>
<dbReference type="Gene3D" id="6.10.250.600">
    <property type="match status" value="1"/>
</dbReference>
<dbReference type="Gene3D" id="1.20.140.10">
    <property type="entry name" value="Butyryl-CoA Dehydrogenase, subunit A, domain 3"/>
    <property type="match status" value="1"/>
</dbReference>
<dbReference type="PANTHER" id="PTHR42707">
    <property type="entry name" value="ACYL-COA DEHYDROGENASE"/>
    <property type="match status" value="1"/>
</dbReference>
<sequence length="613" mass="66327">MIQTHDVLNQVPPREGIDEFAGNVPLVEAVARWGTPGAAERLGAVGRHVGSAAFQRDAELANTRVPLLRTHDRWGARIDEVDYDDAYHRVISAAVAAGAHTSAWAEPGPGANLDRAAAFLLFAQIEPGHACPVSMTHAAVPTLALAAPALQRDWMPRLLSRTYEPALVLPGDEPKASALVGMAMTEKQGGSDVRANTTTARFTGDDEAWGRRVVLTGHKWFCSAPMSDAFFVLAQTPSGLGCVFVPRVLPDGTRNPFRIQRLKDKLGNRSNASSEVEFDGTVGWLVGEEGRGVAAIVQMVTRTRLDCVIGTAAGMRQAVAEATWHVRHRRAFGALLVDQPAMRAVVADLALEAEAATWTAMRLARAYDDDADQAFRRLATAVAKYWVCKRGAGHAAEALECLGGNGYTEAFPLARRYREQPLLAIWEGSGNVIALDVLRVLAREPEAFDAFFGEVGRAAGAHAAFDAALEETRALVHELRNEIARDPAAGGAALRARELTERLALLLQSALMLEQAPGEASEVFVAARLGGRGGLQYGVLPSGPTWGRSSSAPDRRRRVRNATRRVHRTFRLACSATVAHRRPKLRAESNEWESRDESNGRISQAEPLPPPYL</sequence>
<reference evidence="10" key="1">
    <citation type="submission" date="2024-05" db="EMBL/GenBank/DDBJ databases">
        <authorList>
            <person name="Yu L."/>
        </authorList>
    </citation>
    <scope>NUCLEOTIDE SEQUENCE</scope>
    <source>
        <strain evidence="10">G08B096</strain>
    </source>
</reference>
<gene>
    <name evidence="10" type="ORF">ABIQ69_03285</name>
</gene>
<organism evidence="10">
    <name type="scientific">Agromyces sp. G08B096</name>
    <dbReference type="NCBI Taxonomy" id="3156399"/>
    <lineage>
        <taxon>Bacteria</taxon>
        <taxon>Bacillati</taxon>
        <taxon>Actinomycetota</taxon>
        <taxon>Actinomycetes</taxon>
        <taxon>Micrococcales</taxon>
        <taxon>Microbacteriaceae</taxon>
        <taxon>Agromyces</taxon>
    </lineage>
</organism>
<dbReference type="Pfam" id="PF00441">
    <property type="entry name" value="Acyl-CoA_dh_1"/>
    <property type="match status" value="1"/>
</dbReference>
<feature type="domain" description="Adaptive response protein AidB N-terminal" evidence="9">
    <location>
        <begin position="9"/>
        <end position="165"/>
    </location>
</feature>
<feature type="domain" description="Acyl-CoA dehydrogenase/oxidase C-terminal" evidence="7">
    <location>
        <begin position="290"/>
        <end position="440"/>
    </location>
</feature>
<evidence type="ECO:0000256" key="2">
    <source>
        <dbReference type="ARBA" id="ARBA00009347"/>
    </source>
</evidence>
<dbReference type="AlphaFoldDB" id="A0AAU7WB75"/>
<dbReference type="InterPro" id="IPR036250">
    <property type="entry name" value="AcylCo_DH-like_C"/>
</dbReference>
<keyword evidence="4 5" id="KW-0274">FAD</keyword>
<dbReference type="InterPro" id="IPR052904">
    <property type="entry name" value="Acyl-CoA_dehydrogenase-like"/>
</dbReference>
<dbReference type="InterPro" id="IPR006091">
    <property type="entry name" value="Acyl-CoA_Oxase/DH_mid-dom"/>
</dbReference>